<dbReference type="InterPro" id="IPR050330">
    <property type="entry name" value="Bact_OuterMem_StrucFunc"/>
</dbReference>
<keyword evidence="4" id="KW-0812">Transmembrane</keyword>
<dbReference type="PANTHER" id="PTHR30329:SF21">
    <property type="entry name" value="LIPOPROTEIN YIAD-RELATED"/>
    <property type="match status" value="1"/>
</dbReference>
<evidence type="ECO:0000256" key="1">
    <source>
        <dbReference type="ARBA" id="ARBA00004571"/>
    </source>
</evidence>
<evidence type="ECO:0000256" key="2">
    <source>
        <dbReference type="ARBA" id="ARBA00022448"/>
    </source>
</evidence>
<keyword evidence="7 9" id="KW-0472">Membrane</keyword>
<accession>A0A1M5FD84</accession>
<dbReference type="SUPFAM" id="SSF56925">
    <property type="entry name" value="OMPA-like"/>
    <property type="match status" value="1"/>
</dbReference>
<protein>
    <submittedName>
        <fullName evidence="11">OmpA family protein</fullName>
    </submittedName>
</protein>
<name>A0A1M5FD84_9FLAO</name>
<dbReference type="Gene3D" id="2.60.40.10">
    <property type="entry name" value="Immunoglobulins"/>
    <property type="match status" value="1"/>
</dbReference>
<evidence type="ECO:0000256" key="7">
    <source>
        <dbReference type="ARBA" id="ARBA00023136"/>
    </source>
</evidence>
<evidence type="ECO:0000256" key="8">
    <source>
        <dbReference type="ARBA" id="ARBA00023237"/>
    </source>
</evidence>
<evidence type="ECO:0000256" key="5">
    <source>
        <dbReference type="ARBA" id="ARBA00023065"/>
    </source>
</evidence>
<dbReference type="CDD" id="cd07185">
    <property type="entry name" value="OmpA_C-like"/>
    <property type="match status" value="1"/>
</dbReference>
<dbReference type="OrthoDB" id="9782229at2"/>
<dbReference type="GO" id="GO:0006811">
    <property type="term" value="P:monoatomic ion transport"/>
    <property type="evidence" value="ECO:0007669"/>
    <property type="project" value="UniProtKB-KW"/>
</dbReference>
<dbReference type="Gene3D" id="3.30.1330.60">
    <property type="entry name" value="OmpA-like domain"/>
    <property type="match status" value="1"/>
</dbReference>
<dbReference type="EMBL" id="FQWE01000002">
    <property type="protein sequence ID" value="SHF89494.1"/>
    <property type="molecule type" value="Genomic_DNA"/>
</dbReference>
<proteinExistence type="predicted"/>
<evidence type="ECO:0000256" key="3">
    <source>
        <dbReference type="ARBA" id="ARBA00022452"/>
    </source>
</evidence>
<dbReference type="PRINTS" id="PR01021">
    <property type="entry name" value="OMPADOMAIN"/>
</dbReference>
<evidence type="ECO:0000259" key="10">
    <source>
        <dbReference type="PROSITE" id="PS51123"/>
    </source>
</evidence>
<evidence type="ECO:0000256" key="6">
    <source>
        <dbReference type="ARBA" id="ARBA00023114"/>
    </source>
</evidence>
<dbReference type="PROSITE" id="PS51123">
    <property type="entry name" value="OMPA_2"/>
    <property type="match status" value="1"/>
</dbReference>
<feature type="domain" description="OmpA-like" evidence="10">
    <location>
        <begin position="501"/>
        <end position="623"/>
    </location>
</feature>
<gene>
    <name evidence="11" type="ORF">SAMN05444396_102309</name>
</gene>
<dbReference type="Gene3D" id="2.60.40.1120">
    <property type="entry name" value="Carboxypeptidase-like, regulatory domain"/>
    <property type="match status" value="1"/>
</dbReference>
<dbReference type="InterPro" id="IPR011250">
    <property type="entry name" value="OMP/PagP_B-barrel"/>
</dbReference>
<reference evidence="12" key="1">
    <citation type="submission" date="2016-11" db="EMBL/GenBank/DDBJ databases">
        <authorList>
            <person name="Varghese N."/>
            <person name="Submissions S."/>
        </authorList>
    </citation>
    <scope>NUCLEOTIDE SEQUENCE [LARGE SCALE GENOMIC DNA]</scope>
    <source>
        <strain evidence="12">DSM 19741</strain>
    </source>
</reference>
<dbReference type="Pfam" id="PF00691">
    <property type="entry name" value="OmpA"/>
    <property type="match status" value="1"/>
</dbReference>
<dbReference type="STRING" id="271157.SAMN05444396_102309"/>
<evidence type="ECO:0000313" key="12">
    <source>
        <dbReference type="Proteomes" id="UP000184036"/>
    </source>
</evidence>
<evidence type="ECO:0000256" key="9">
    <source>
        <dbReference type="PROSITE-ProRule" id="PRU00473"/>
    </source>
</evidence>
<dbReference type="Proteomes" id="UP000184036">
    <property type="component" value="Unassembled WGS sequence"/>
</dbReference>
<dbReference type="SUPFAM" id="SSF49478">
    <property type="entry name" value="Cna protein B-type domain"/>
    <property type="match status" value="1"/>
</dbReference>
<organism evidence="11 12">
    <name type="scientific">Flavobacterium segetis</name>
    <dbReference type="NCBI Taxonomy" id="271157"/>
    <lineage>
        <taxon>Bacteria</taxon>
        <taxon>Pseudomonadati</taxon>
        <taxon>Bacteroidota</taxon>
        <taxon>Flavobacteriia</taxon>
        <taxon>Flavobacteriales</taxon>
        <taxon>Flavobacteriaceae</taxon>
        <taxon>Flavobacterium</taxon>
    </lineage>
</organism>
<dbReference type="GO" id="GO:0015288">
    <property type="term" value="F:porin activity"/>
    <property type="evidence" value="ECO:0007669"/>
    <property type="project" value="UniProtKB-KW"/>
</dbReference>
<dbReference type="InterPro" id="IPR006665">
    <property type="entry name" value="OmpA-like"/>
</dbReference>
<dbReference type="GO" id="GO:0046930">
    <property type="term" value="C:pore complex"/>
    <property type="evidence" value="ECO:0007669"/>
    <property type="project" value="UniProtKB-KW"/>
</dbReference>
<dbReference type="AlphaFoldDB" id="A0A1M5FD84"/>
<keyword evidence="8" id="KW-0998">Cell outer membrane</keyword>
<dbReference type="InterPro" id="IPR006664">
    <property type="entry name" value="OMP_bac"/>
</dbReference>
<dbReference type="InterPro" id="IPR036737">
    <property type="entry name" value="OmpA-like_sf"/>
</dbReference>
<keyword evidence="5" id="KW-0406">Ion transport</keyword>
<dbReference type="RefSeq" id="WP_084673471.1">
    <property type="nucleotide sequence ID" value="NZ_FQWE01000002.1"/>
</dbReference>
<dbReference type="PANTHER" id="PTHR30329">
    <property type="entry name" value="STATOR ELEMENT OF FLAGELLAR MOTOR COMPLEX"/>
    <property type="match status" value="1"/>
</dbReference>
<dbReference type="GO" id="GO:0009279">
    <property type="term" value="C:cell outer membrane"/>
    <property type="evidence" value="ECO:0007669"/>
    <property type="project" value="UniProtKB-SubCell"/>
</dbReference>
<keyword evidence="12" id="KW-1185">Reference proteome</keyword>
<keyword evidence="2" id="KW-0813">Transport</keyword>
<keyword evidence="3" id="KW-1134">Transmembrane beta strand</keyword>
<keyword evidence="6" id="KW-0626">Porin</keyword>
<comment type="subcellular location">
    <subcellularLocation>
        <location evidence="1">Cell outer membrane</location>
        <topology evidence="1">Multi-pass membrane protein</topology>
    </subcellularLocation>
</comment>
<evidence type="ECO:0000256" key="4">
    <source>
        <dbReference type="ARBA" id="ARBA00022692"/>
    </source>
</evidence>
<dbReference type="InterPro" id="IPR013783">
    <property type="entry name" value="Ig-like_fold"/>
</dbReference>
<evidence type="ECO:0000313" key="11">
    <source>
        <dbReference type="EMBL" id="SHF89494.1"/>
    </source>
</evidence>
<sequence length="623" mass="69703">MKTNFKIILTMLLFGIGFQTIKAQVSKVVNTTAKQTEWQFSTRAGYDFPKYKEDFKYIDYSGGIMGGVSVNHYWNWLGLQTDFDYIKNSPKNNITNPFFVDNSAIPSAVAYSDMLTTKKDITRMFVGAGPSFRHLSNNTKFQAEFAVLAGLGTIDGGEILVEGVRKDGSKDLLTYHSGWDNEKLLTGKAQARLTYFFNKNWGIHAGAYYMHYFSGAKESSKNDILINNGYLTAGSALNVYYAENSTTAIRQDVVGESTTINAFNGQAIVRNNEDGISTSKDLMRKIDLSSFGIFAGITYRFGPNKEPKKIVEDVKANPIEKKYCIQTTAKDKYSKEILPNTDVTIIDSKGVVIKTEKTDAFGVVKFCDILPEDYIIAGKFNDVALEGNTVKKSEFKDNLTIVKEIFYADRNFIIKGKAVICNTATAINDVTIVLKNNESAVQKITNTSSKGEFTFQALENTNYTIYGKKENYLSQTMTILTKDYDRNQSLFIQLEICMDAADCGTAIALKNIHYDLNKYFIREDAKPELNRLVQFMNDNPTVKVELSSHTDSRSSNAYNLTLSQNRANAAVNYITSQGISKARLTGKGYGETKLLNRCADGINCTEAEHEMNRRTEVKVICPQ</sequence>
<dbReference type="SUPFAM" id="SSF103088">
    <property type="entry name" value="OmpA-like"/>
    <property type="match status" value="1"/>
</dbReference>